<dbReference type="AlphaFoldDB" id="A0A3S0XZS6"/>
<dbReference type="GO" id="GO:0031404">
    <property type="term" value="F:chloride ion binding"/>
    <property type="evidence" value="ECO:0007669"/>
    <property type="project" value="InterPro"/>
</dbReference>
<dbReference type="OrthoDB" id="511607at2"/>
<dbReference type="GO" id="GO:0016037">
    <property type="term" value="P:light absorption"/>
    <property type="evidence" value="ECO:0007669"/>
    <property type="project" value="UniProtKB-UniRule"/>
</dbReference>
<protein>
    <recommendedName>
        <fullName evidence="2">OCP N-terminal domain-containing protein</fullName>
    </recommendedName>
</protein>
<evidence type="ECO:0000313" key="4">
    <source>
        <dbReference type="Proteomes" id="UP000268857"/>
    </source>
</evidence>
<evidence type="ECO:0000256" key="1">
    <source>
        <dbReference type="PROSITE-ProRule" id="PRU01109"/>
    </source>
</evidence>
<dbReference type="SUPFAM" id="SSF54427">
    <property type="entry name" value="NTF2-like"/>
    <property type="match status" value="1"/>
</dbReference>
<sequence>MAITIDSARGIFPNTLSADAVPALTARFNQLSAEDQLAWTWFAFLEMGKTITVAAPGAASMQFAEGILNQIKQMTFPEQTQVMCDLANHADTPICRTYATWSPNIKLGFWNQLGEWMEQGIVAPIPAGYQLSANAKAVLETLKALDQGQQITVLRNSVVDMGFDVNKLGSYTKISEPVVPPKEKSQRTQVTIQGINNPTVLSYMNNLNANDFDELIKLFVPDGALQPPFQRPIVGKDAILRFFREECQNLNLLPERGISEPAEDGYTQVKVTGKVQTPWFGAAVGMNMAWRFLLNPEGKIFFVAIDLLASPKELLNLVR</sequence>
<keyword evidence="1" id="KW-0793">Thylakoid</keyword>
<evidence type="ECO:0000313" key="3">
    <source>
        <dbReference type="EMBL" id="RUR84665.1"/>
    </source>
</evidence>
<dbReference type="InterPro" id="IPR015233">
    <property type="entry name" value="Orange_carotenoid-bd_N"/>
</dbReference>
<dbReference type="InterPro" id="IPR032710">
    <property type="entry name" value="NTF2-like_dom_sf"/>
</dbReference>
<dbReference type="Pfam" id="PF02136">
    <property type="entry name" value="NTF2"/>
    <property type="match status" value="1"/>
</dbReference>
<feature type="domain" description="OCP N-terminal" evidence="2">
    <location>
        <begin position="18"/>
        <end position="169"/>
    </location>
</feature>
<dbReference type="Proteomes" id="UP000268857">
    <property type="component" value="Unassembled WGS sequence"/>
</dbReference>
<keyword evidence="4" id="KW-1185">Reference proteome</keyword>
<reference evidence="3 4" key="1">
    <citation type="journal article" date="2019" name="Genome Biol. Evol.">
        <title>Day and night: Metabolic profiles and evolutionary relationships of six axenic non-marine cyanobacteria.</title>
        <authorList>
            <person name="Will S.E."/>
            <person name="Henke P."/>
            <person name="Boedeker C."/>
            <person name="Huang S."/>
            <person name="Brinkmann H."/>
            <person name="Rohde M."/>
            <person name="Jarek M."/>
            <person name="Friedl T."/>
            <person name="Seufert S."/>
            <person name="Schumacher M."/>
            <person name="Overmann J."/>
            <person name="Neumann-Schaal M."/>
            <person name="Petersen J."/>
        </authorList>
    </citation>
    <scope>NUCLEOTIDE SEQUENCE [LARGE SCALE GENOMIC DNA]</scope>
    <source>
        <strain evidence="3 4">PCC 6912</strain>
    </source>
</reference>
<comment type="similarity">
    <text evidence="1">Belongs to the orange carotenoid-binding protein family.</text>
</comment>
<dbReference type="GO" id="GO:0030089">
    <property type="term" value="C:phycobilisome"/>
    <property type="evidence" value="ECO:0007669"/>
    <property type="project" value="UniProtKB-UniRule"/>
</dbReference>
<accession>A0A3S0XZS6</accession>
<gene>
    <name evidence="3" type="ORF">PCC6912_15600</name>
</gene>
<dbReference type="PROSITE" id="PS51773">
    <property type="entry name" value="OCP_N"/>
    <property type="match status" value="1"/>
</dbReference>
<dbReference type="Gene3D" id="3.10.450.50">
    <property type="match status" value="1"/>
</dbReference>
<name>A0A3S0XZS6_CHLFR</name>
<keyword evidence="1" id="KW-0605">Phycobilisome</keyword>
<dbReference type="RefSeq" id="WP_016875600.1">
    <property type="nucleotide sequence ID" value="NZ_AJLN01000100.1"/>
</dbReference>
<comment type="caution">
    <text evidence="3">The sequence shown here is derived from an EMBL/GenBank/DDBJ whole genome shotgun (WGS) entry which is preliminary data.</text>
</comment>
<dbReference type="SUPFAM" id="SSF81930">
    <property type="entry name" value="Orange carotenoid protein, N-terminal domain"/>
    <property type="match status" value="1"/>
</dbReference>
<dbReference type="EMBL" id="RSCJ01000004">
    <property type="protein sequence ID" value="RUR84665.1"/>
    <property type="molecule type" value="Genomic_DNA"/>
</dbReference>
<proteinExistence type="inferred from homology"/>
<keyword evidence="1" id="KW-0472">Membrane</keyword>
<dbReference type="STRING" id="211165.GCA_000317285_03843"/>
<dbReference type="InterPro" id="IPR002075">
    <property type="entry name" value="NTF2_dom"/>
</dbReference>
<dbReference type="Pfam" id="PF09150">
    <property type="entry name" value="Carot_N"/>
    <property type="match status" value="1"/>
</dbReference>
<dbReference type="Gene3D" id="1.10.2090.10">
    <property type="entry name" value="Orange carotenoid-binding protein, N-terminal domain"/>
    <property type="match status" value="1"/>
</dbReference>
<keyword evidence="1" id="KW-0157">Chromophore</keyword>
<dbReference type="InterPro" id="IPR036917">
    <property type="entry name" value="Orange_carotenoid-bd_N_sf"/>
</dbReference>
<evidence type="ECO:0000259" key="2">
    <source>
        <dbReference type="PROSITE" id="PS51773"/>
    </source>
</evidence>
<keyword evidence="1" id="KW-0042">Antenna complex</keyword>
<organism evidence="3 4">
    <name type="scientific">Chlorogloeopsis fritschii PCC 6912</name>
    <dbReference type="NCBI Taxonomy" id="211165"/>
    <lineage>
        <taxon>Bacteria</taxon>
        <taxon>Bacillati</taxon>
        <taxon>Cyanobacteriota</taxon>
        <taxon>Cyanophyceae</taxon>
        <taxon>Nostocales</taxon>
        <taxon>Chlorogloeopsidaceae</taxon>
        <taxon>Chlorogloeopsis</taxon>
    </lineage>
</organism>